<keyword evidence="1" id="KW-0472">Membrane</keyword>
<organism evidence="2 3">
    <name type="scientific">Gossypium klotzschianum</name>
    <dbReference type="NCBI Taxonomy" id="34286"/>
    <lineage>
        <taxon>Eukaryota</taxon>
        <taxon>Viridiplantae</taxon>
        <taxon>Streptophyta</taxon>
        <taxon>Embryophyta</taxon>
        <taxon>Tracheophyta</taxon>
        <taxon>Spermatophyta</taxon>
        <taxon>Magnoliopsida</taxon>
        <taxon>eudicotyledons</taxon>
        <taxon>Gunneridae</taxon>
        <taxon>Pentapetalae</taxon>
        <taxon>rosids</taxon>
        <taxon>malvids</taxon>
        <taxon>Malvales</taxon>
        <taxon>Malvaceae</taxon>
        <taxon>Malvoideae</taxon>
        <taxon>Gossypium</taxon>
    </lineage>
</organism>
<evidence type="ECO:0000256" key="1">
    <source>
        <dbReference type="SAM" id="Phobius"/>
    </source>
</evidence>
<keyword evidence="1" id="KW-0812">Transmembrane</keyword>
<name>A0A7J8VFF3_9ROSI</name>
<protein>
    <submittedName>
        <fullName evidence="2">Uncharacterized protein</fullName>
    </submittedName>
</protein>
<evidence type="ECO:0000313" key="2">
    <source>
        <dbReference type="EMBL" id="MBA0661536.1"/>
    </source>
</evidence>
<dbReference type="Proteomes" id="UP000593573">
    <property type="component" value="Unassembled WGS sequence"/>
</dbReference>
<proteinExistence type="predicted"/>
<evidence type="ECO:0000313" key="3">
    <source>
        <dbReference type="Proteomes" id="UP000593573"/>
    </source>
</evidence>
<dbReference type="EMBL" id="JABFAB010000010">
    <property type="protein sequence ID" value="MBA0661536.1"/>
    <property type="molecule type" value="Genomic_DNA"/>
</dbReference>
<keyword evidence="3" id="KW-1185">Reference proteome</keyword>
<accession>A0A7J8VFF3</accession>
<reference evidence="2 3" key="1">
    <citation type="journal article" date="2019" name="Genome Biol. Evol.">
        <title>Insights into the evolution of the New World diploid cottons (Gossypium, subgenus Houzingenia) based on genome sequencing.</title>
        <authorList>
            <person name="Grover C.E."/>
            <person name="Arick M.A. 2nd"/>
            <person name="Thrash A."/>
            <person name="Conover J.L."/>
            <person name="Sanders W.S."/>
            <person name="Peterson D.G."/>
            <person name="Frelichowski J.E."/>
            <person name="Scheffler J.A."/>
            <person name="Scheffler B.E."/>
            <person name="Wendel J.F."/>
        </authorList>
    </citation>
    <scope>NUCLEOTIDE SEQUENCE [LARGE SCALE GENOMIC DNA]</scope>
    <source>
        <strain evidence="2">57</strain>
        <tissue evidence="2">Leaf</tissue>
    </source>
</reference>
<sequence>MISDEILYRCEDFNWVPLFRIWGVIGYAPLLVLR</sequence>
<dbReference type="OrthoDB" id="10390193at2759"/>
<dbReference type="PANTHER" id="PTHR48200">
    <property type="entry name" value="PROTEIN, PUTATIVE-RELATED"/>
    <property type="match status" value="1"/>
</dbReference>
<gene>
    <name evidence="2" type="ORF">Goklo_005819</name>
</gene>
<dbReference type="AlphaFoldDB" id="A0A7J8VFF3"/>
<dbReference type="PANTHER" id="PTHR48200:SF1">
    <property type="entry name" value="AMINOTRANSFERASE-LIKE PLANT MOBILE DOMAIN-CONTAINING PROTEIN"/>
    <property type="match status" value="1"/>
</dbReference>
<comment type="caution">
    <text evidence="2">The sequence shown here is derived from an EMBL/GenBank/DDBJ whole genome shotgun (WGS) entry which is preliminary data.</text>
</comment>
<keyword evidence="1" id="KW-1133">Transmembrane helix</keyword>
<feature type="transmembrane region" description="Helical" evidence="1">
    <location>
        <begin position="15"/>
        <end position="33"/>
    </location>
</feature>